<dbReference type="GO" id="GO:0034626">
    <property type="term" value="P:fatty acid elongation, polyunsaturated fatty acid"/>
    <property type="evidence" value="ECO:0007669"/>
    <property type="project" value="TreeGrafter"/>
</dbReference>
<evidence type="ECO:0000256" key="14">
    <source>
        <dbReference type="SAM" id="Phobius"/>
    </source>
</evidence>
<keyword evidence="6 14" id="KW-0812">Transmembrane</keyword>
<dbReference type="PANTHER" id="PTHR11157">
    <property type="entry name" value="FATTY ACID ACYL TRANSFERASE-RELATED"/>
    <property type="match status" value="1"/>
</dbReference>
<keyword evidence="9" id="KW-0443">Lipid metabolism</keyword>
<dbReference type="EMBL" id="HBHY01016839">
    <property type="protein sequence ID" value="CAE0146545.1"/>
    <property type="molecule type" value="Transcribed_RNA"/>
</dbReference>
<comment type="catalytic activity">
    <reaction evidence="12">
        <text>a very-long-chain acyl-CoA + malonyl-CoA + H(+) = a very-long-chain 3-oxoacyl-CoA + CO2 + CoA</text>
        <dbReference type="Rhea" id="RHEA:32727"/>
        <dbReference type="ChEBI" id="CHEBI:15378"/>
        <dbReference type="ChEBI" id="CHEBI:16526"/>
        <dbReference type="ChEBI" id="CHEBI:57287"/>
        <dbReference type="ChEBI" id="CHEBI:57384"/>
        <dbReference type="ChEBI" id="CHEBI:90725"/>
        <dbReference type="ChEBI" id="CHEBI:90736"/>
        <dbReference type="EC" id="2.3.1.199"/>
    </reaction>
</comment>
<comment type="subcellular location">
    <subcellularLocation>
        <location evidence="1">Membrane</location>
        <topology evidence="1">Multi-pass membrane protein</topology>
    </subcellularLocation>
</comment>
<evidence type="ECO:0000256" key="7">
    <source>
        <dbReference type="ARBA" id="ARBA00022832"/>
    </source>
</evidence>
<dbReference type="GO" id="GO:0042761">
    <property type="term" value="P:very long-chain fatty acid biosynthetic process"/>
    <property type="evidence" value="ECO:0007669"/>
    <property type="project" value="TreeGrafter"/>
</dbReference>
<keyword evidence="8 14" id="KW-1133">Transmembrane helix</keyword>
<evidence type="ECO:0000256" key="9">
    <source>
        <dbReference type="ARBA" id="ARBA00023098"/>
    </source>
</evidence>
<evidence type="ECO:0000256" key="13">
    <source>
        <dbReference type="SAM" id="MobiDB-lite"/>
    </source>
</evidence>
<dbReference type="GO" id="GO:0034625">
    <property type="term" value="P:fatty acid elongation, monounsaturated fatty acid"/>
    <property type="evidence" value="ECO:0007669"/>
    <property type="project" value="TreeGrafter"/>
</dbReference>
<feature type="transmembrane region" description="Helical" evidence="14">
    <location>
        <begin position="194"/>
        <end position="214"/>
    </location>
</feature>
<dbReference type="GO" id="GO:0005789">
    <property type="term" value="C:endoplasmic reticulum membrane"/>
    <property type="evidence" value="ECO:0007669"/>
    <property type="project" value="TreeGrafter"/>
</dbReference>
<evidence type="ECO:0000313" key="15">
    <source>
        <dbReference type="EMBL" id="CAE0146545.1"/>
    </source>
</evidence>
<evidence type="ECO:0000256" key="6">
    <source>
        <dbReference type="ARBA" id="ARBA00022692"/>
    </source>
</evidence>
<keyword evidence="4" id="KW-0444">Lipid biosynthesis</keyword>
<evidence type="ECO:0000256" key="1">
    <source>
        <dbReference type="ARBA" id="ARBA00004141"/>
    </source>
</evidence>
<organism evidence="15">
    <name type="scientific">Prasinoderma singulare</name>
    <dbReference type="NCBI Taxonomy" id="676789"/>
    <lineage>
        <taxon>Eukaryota</taxon>
        <taxon>Viridiplantae</taxon>
        <taxon>Prasinodermophyta</taxon>
        <taxon>Prasinodermophyceae</taxon>
        <taxon>Prasinodermales</taxon>
        <taxon>Prasinodermaceae</taxon>
        <taxon>Prasinoderma</taxon>
    </lineage>
</organism>
<evidence type="ECO:0000313" key="16">
    <source>
        <dbReference type="EMBL" id="CAE0146547.1"/>
    </source>
</evidence>
<evidence type="ECO:0000256" key="8">
    <source>
        <dbReference type="ARBA" id="ARBA00022989"/>
    </source>
</evidence>
<dbReference type="InterPro" id="IPR002076">
    <property type="entry name" value="ELO_fam"/>
</dbReference>
<proteinExistence type="inferred from homology"/>
<gene>
    <name evidence="15" type="ORF">PSIN1315_LOCUS10912</name>
    <name evidence="16" type="ORF">PSIN1315_LOCUS10913</name>
</gene>
<keyword evidence="11" id="KW-0275">Fatty acid biosynthesis</keyword>
<dbReference type="Pfam" id="PF01151">
    <property type="entry name" value="ELO"/>
    <property type="match status" value="1"/>
</dbReference>
<evidence type="ECO:0000256" key="2">
    <source>
        <dbReference type="ARBA" id="ARBA00007263"/>
    </source>
</evidence>
<dbReference type="GO" id="GO:0030148">
    <property type="term" value="P:sphingolipid biosynthetic process"/>
    <property type="evidence" value="ECO:0007669"/>
    <property type="project" value="TreeGrafter"/>
</dbReference>
<feature type="transmembrane region" description="Helical" evidence="14">
    <location>
        <begin position="226"/>
        <end position="246"/>
    </location>
</feature>
<dbReference type="EC" id="2.3.1.199" evidence="3"/>
<evidence type="ECO:0000256" key="12">
    <source>
        <dbReference type="ARBA" id="ARBA00047375"/>
    </source>
</evidence>
<dbReference type="GO" id="GO:0009922">
    <property type="term" value="F:fatty acid elongase activity"/>
    <property type="evidence" value="ECO:0007669"/>
    <property type="project" value="UniProtKB-EC"/>
</dbReference>
<accession>A0A7S3FGE8</accession>
<evidence type="ECO:0000256" key="10">
    <source>
        <dbReference type="ARBA" id="ARBA00023136"/>
    </source>
</evidence>
<evidence type="ECO:0000256" key="4">
    <source>
        <dbReference type="ARBA" id="ARBA00022516"/>
    </source>
</evidence>
<feature type="transmembrane region" description="Helical" evidence="14">
    <location>
        <begin position="136"/>
        <end position="155"/>
    </location>
</feature>
<evidence type="ECO:0000256" key="5">
    <source>
        <dbReference type="ARBA" id="ARBA00022679"/>
    </source>
</evidence>
<keyword evidence="7" id="KW-0276">Fatty acid metabolism</keyword>
<feature type="transmembrane region" description="Helical" evidence="14">
    <location>
        <begin position="66"/>
        <end position="87"/>
    </location>
</feature>
<evidence type="ECO:0000256" key="11">
    <source>
        <dbReference type="ARBA" id="ARBA00023160"/>
    </source>
</evidence>
<feature type="transmembrane region" description="Helical" evidence="14">
    <location>
        <begin position="32"/>
        <end position="54"/>
    </location>
</feature>
<protein>
    <recommendedName>
        <fullName evidence="3">very-long-chain 3-oxoacyl-CoA synthase</fullName>
        <ecNumber evidence="3">2.3.1.199</ecNumber>
    </recommendedName>
</protein>
<dbReference type="GO" id="GO:0019367">
    <property type="term" value="P:fatty acid elongation, saturated fatty acid"/>
    <property type="evidence" value="ECO:0007669"/>
    <property type="project" value="TreeGrafter"/>
</dbReference>
<dbReference type="EMBL" id="HBHY01016840">
    <property type="protein sequence ID" value="CAE0146547.1"/>
    <property type="molecule type" value="Transcribed_RNA"/>
</dbReference>
<keyword evidence="5" id="KW-0808">Transferase</keyword>
<feature type="transmembrane region" description="Helical" evidence="14">
    <location>
        <begin position="107"/>
        <end position="124"/>
    </location>
</feature>
<keyword evidence="10 14" id="KW-0472">Membrane</keyword>
<sequence>MRDVVLALGRALTAQPSAFVWQPGVTPGSNAAVALTTAAIYVVLALAGRAAPWARAPRLAAAFKPLHNLVLSVGSAVMFAGALSAGYERGLGEWLFCLPQGETARGALYFWSYVYYLSKFYELLDTALIVLSDKPLIALHVWHHAVVILMSWLWLEHAQSLQLIAMLTNTGVHVIMYSYYFLTSVGIRPPWKKLVTNIQIVQFVFSFAVSMPLVWMQLNGGGCQGFGAWGFNAAFNATLLVLFWDFHRRSYKAKRGTKSGGDGGAAANSVAARGKPKRA</sequence>
<reference evidence="15" key="1">
    <citation type="submission" date="2021-01" db="EMBL/GenBank/DDBJ databases">
        <authorList>
            <person name="Corre E."/>
            <person name="Pelletier E."/>
            <person name="Niang G."/>
            <person name="Scheremetjew M."/>
            <person name="Finn R."/>
            <person name="Kale V."/>
            <person name="Holt S."/>
            <person name="Cochrane G."/>
            <person name="Meng A."/>
            <person name="Brown T."/>
            <person name="Cohen L."/>
        </authorList>
    </citation>
    <scope>NUCLEOTIDE SEQUENCE</scope>
    <source>
        <strain evidence="15">RCC927</strain>
    </source>
</reference>
<name>A0A7S3FGE8_9VIRI</name>
<evidence type="ECO:0000256" key="3">
    <source>
        <dbReference type="ARBA" id="ARBA00012307"/>
    </source>
</evidence>
<dbReference type="PANTHER" id="PTHR11157:SF134">
    <property type="entry name" value="ELONGATION OF FATTY ACIDS PROTEIN 1-RELATED"/>
    <property type="match status" value="1"/>
</dbReference>
<comment type="similarity">
    <text evidence="2">Belongs to the ELO family.</text>
</comment>
<dbReference type="AlphaFoldDB" id="A0A7S3FGE8"/>
<feature type="transmembrane region" description="Helical" evidence="14">
    <location>
        <begin position="161"/>
        <end position="182"/>
    </location>
</feature>
<feature type="region of interest" description="Disordered" evidence="13">
    <location>
        <begin position="253"/>
        <end position="279"/>
    </location>
</feature>